<dbReference type="RefSeq" id="WP_128219674.1">
    <property type="nucleotide sequence ID" value="NZ_CP034929.1"/>
</dbReference>
<evidence type="ECO:0008006" key="4">
    <source>
        <dbReference type="Google" id="ProtNLM"/>
    </source>
</evidence>
<dbReference type="EMBL" id="JBHSQI010000002">
    <property type="protein sequence ID" value="MFC6152667.1"/>
    <property type="molecule type" value="Genomic_DNA"/>
</dbReference>
<feature type="transmembrane region" description="Helical" evidence="1">
    <location>
        <begin position="199"/>
        <end position="228"/>
    </location>
</feature>
<name>A0ABW1QUR5_9ACTN</name>
<keyword evidence="1" id="KW-0472">Membrane</keyword>
<evidence type="ECO:0000313" key="2">
    <source>
        <dbReference type="EMBL" id="MFC6152667.1"/>
    </source>
</evidence>
<sequence>MTTPAPSAPAASGPAASSRSVRQGLVASLLLIVAPAGALVLALVWRDRLPDPLPRHWNTSGDVDGTSGFVVFTALVLGAAAVLAVLGVVLARRARDVAGFSAPLTGWLTWFLSILYVGTLVASLDAARAEDVALPWVWILVALGVSMVVGLVLTKLLPPTVQRPPEAVAASSGLRLGDDEKVVWVGGARSFSFVWMGGLLALAGAVLLVVVGWVGLVLVAVGLLMGWMHSITVRIDDAGVRAVWGPFGWPGTRTALSDVELVSIEDAQPLQWGGWGYRMSTRGTAHMVRAGEAIVLERRGKKPLLITVDGADQAAEVLTALLERAAR</sequence>
<feature type="transmembrane region" description="Helical" evidence="1">
    <location>
        <begin position="136"/>
        <end position="154"/>
    </location>
</feature>
<gene>
    <name evidence="2" type="ORF">ACFPWU_03175</name>
</gene>
<evidence type="ECO:0000256" key="1">
    <source>
        <dbReference type="SAM" id="Phobius"/>
    </source>
</evidence>
<reference evidence="3" key="1">
    <citation type="journal article" date="2019" name="Int. J. Syst. Evol. Microbiol.">
        <title>The Global Catalogue of Microorganisms (GCM) 10K type strain sequencing project: providing services to taxonomists for standard genome sequencing and annotation.</title>
        <authorList>
            <consortium name="The Broad Institute Genomics Platform"/>
            <consortium name="The Broad Institute Genome Sequencing Center for Infectious Disease"/>
            <person name="Wu L."/>
            <person name="Ma J."/>
        </authorList>
    </citation>
    <scope>NUCLEOTIDE SEQUENCE [LARGE SCALE GENOMIC DNA]</scope>
    <source>
        <strain evidence="3">DFY28</strain>
    </source>
</reference>
<organism evidence="2 3">
    <name type="scientific">Nocardioides yefusunii</name>
    <dbReference type="NCBI Taxonomy" id="2500546"/>
    <lineage>
        <taxon>Bacteria</taxon>
        <taxon>Bacillati</taxon>
        <taxon>Actinomycetota</taxon>
        <taxon>Actinomycetes</taxon>
        <taxon>Propionibacteriales</taxon>
        <taxon>Nocardioidaceae</taxon>
        <taxon>Nocardioides</taxon>
    </lineage>
</organism>
<keyword evidence="1" id="KW-0812">Transmembrane</keyword>
<dbReference type="Proteomes" id="UP001596098">
    <property type="component" value="Unassembled WGS sequence"/>
</dbReference>
<proteinExistence type="predicted"/>
<comment type="caution">
    <text evidence="2">The sequence shown here is derived from an EMBL/GenBank/DDBJ whole genome shotgun (WGS) entry which is preliminary data.</text>
</comment>
<evidence type="ECO:0000313" key="3">
    <source>
        <dbReference type="Proteomes" id="UP001596098"/>
    </source>
</evidence>
<keyword evidence="1" id="KW-1133">Transmembrane helix</keyword>
<protein>
    <recommendedName>
        <fullName evidence="4">DUF1648 domain-containing protein</fullName>
    </recommendedName>
</protein>
<accession>A0ABW1QUR5</accession>
<keyword evidence="3" id="KW-1185">Reference proteome</keyword>
<feature type="transmembrane region" description="Helical" evidence="1">
    <location>
        <begin position="65"/>
        <end position="90"/>
    </location>
</feature>
<feature type="transmembrane region" description="Helical" evidence="1">
    <location>
        <begin position="102"/>
        <end position="124"/>
    </location>
</feature>
<feature type="transmembrane region" description="Helical" evidence="1">
    <location>
        <begin position="25"/>
        <end position="45"/>
    </location>
</feature>